<dbReference type="PANTHER" id="PTHR33975:SF8">
    <property type="match status" value="1"/>
</dbReference>
<dbReference type="EMBL" id="JAPFFI010000023">
    <property type="protein sequence ID" value="KAJ6321741.1"/>
    <property type="molecule type" value="Genomic_DNA"/>
</dbReference>
<proteinExistence type="predicted"/>
<dbReference type="PANTHER" id="PTHR33975">
    <property type="entry name" value="MYELIN-ASSOCIATED OLIGODENDROCYTE BASIC PROTEIN"/>
    <property type="match status" value="1"/>
</dbReference>
<dbReference type="Pfam" id="PF07466">
    <property type="entry name" value="DUF1517"/>
    <property type="match status" value="1"/>
</dbReference>
<dbReference type="InterPro" id="IPR010903">
    <property type="entry name" value="DUF1517"/>
</dbReference>
<keyword evidence="1" id="KW-1133">Transmembrane helix</keyword>
<name>A0ABQ9A1B4_9ROSI</name>
<protein>
    <submittedName>
        <fullName evidence="2">Uncharacterized protein</fullName>
    </submittedName>
</protein>
<evidence type="ECO:0000256" key="1">
    <source>
        <dbReference type="SAM" id="Phobius"/>
    </source>
</evidence>
<reference evidence="2" key="1">
    <citation type="submission" date="2022-10" db="EMBL/GenBank/DDBJ databases">
        <authorList>
            <person name="Hyden B.L."/>
            <person name="Feng K."/>
            <person name="Yates T."/>
            <person name="Jawdy S."/>
            <person name="Smart L.B."/>
            <person name="Muchero W."/>
        </authorList>
    </citation>
    <scope>NUCLEOTIDE SEQUENCE</scope>
    <source>
        <tissue evidence="2">Shoot tip</tissue>
    </source>
</reference>
<evidence type="ECO:0000313" key="2">
    <source>
        <dbReference type="EMBL" id="KAJ6321741.1"/>
    </source>
</evidence>
<dbReference type="InterPro" id="IPR053023">
    <property type="entry name" value="FLAP_modulator"/>
</dbReference>
<evidence type="ECO:0000313" key="3">
    <source>
        <dbReference type="Proteomes" id="UP001141253"/>
    </source>
</evidence>
<accession>A0ABQ9A1B4</accession>
<dbReference type="Proteomes" id="UP001141253">
    <property type="component" value="Chromosome 8"/>
</dbReference>
<comment type="caution">
    <text evidence="2">The sequence shown here is derived from an EMBL/GenBank/DDBJ whole genome shotgun (WGS) entry which is preliminary data.</text>
</comment>
<reference evidence="2" key="2">
    <citation type="journal article" date="2023" name="Int. J. Mol. Sci.">
        <title>De Novo Assembly and Annotation of 11 Diverse Shrub Willow (Salix) Genomes Reveals Novel Gene Organization in Sex-Linked Regions.</title>
        <authorList>
            <person name="Hyden B."/>
            <person name="Feng K."/>
            <person name="Yates T.B."/>
            <person name="Jawdy S."/>
            <person name="Cereghino C."/>
            <person name="Smart L.B."/>
            <person name="Muchero W."/>
        </authorList>
    </citation>
    <scope>NUCLEOTIDE SEQUENCE</scope>
    <source>
        <tissue evidence="2">Shoot tip</tissue>
    </source>
</reference>
<organism evidence="2 3">
    <name type="scientific">Salix suchowensis</name>
    <dbReference type="NCBI Taxonomy" id="1278906"/>
    <lineage>
        <taxon>Eukaryota</taxon>
        <taxon>Viridiplantae</taxon>
        <taxon>Streptophyta</taxon>
        <taxon>Embryophyta</taxon>
        <taxon>Tracheophyta</taxon>
        <taxon>Spermatophyta</taxon>
        <taxon>Magnoliopsida</taxon>
        <taxon>eudicotyledons</taxon>
        <taxon>Gunneridae</taxon>
        <taxon>Pentapetalae</taxon>
        <taxon>rosids</taxon>
        <taxon>fabids</taxon>
        <taxon>Malpighiales</taxon>
        <taxon>Salicaceae</taxon>
        <taxon>Saliceae</taxon>
        <taxon>Salix</taxon>
    </lineage>
</organism>
<keyword evidence="3" id="KW-1185">Reference proteome</keyword>
<keyword evidence="1" id="KW-0812">Transmembrane</keyword>
<keyword evidence="1" id="KW-0472">Membrane</keyword>
<feature type="transmembrane region" description="Helical" evidence="1">
    <location>
        <begin position="62"/>
        <end position="81"/>
    </location>
</feature>
<sequence length="147" mass="16380">MKWEGLGTNYDLNKSFDHTCRGDESVTGDYVSSEEQSKAGSFQEAEAKGQKNIYFDGTDDGLFSWFLLVTILVAAKGVYQVPAIRSTADMKGALRSLNVDAKELEVAVEVFWAPQAENDTLPEQEFLQNYPRLSPDKGICSKLCELR</sequence>
<gene>
    <name evidence="2" type="ORF">OIU77_011757</name>
</gene>